<reference evidence="2 3" key="1">
    <citation type="journal article" date="2018" name="Sci. Rep.">
        <title>Comparative analysis of the Pocillopora damicornis genome highlights role of immune system in coral evolution.</title>
        <authorList>
            <person name="Cunning R."/>
            <person name="Bay R.A."/>
            <person name="Gillette P."/>
            <person name="Baker A.C."/>
            <person name="Traylor-Knowles N."/>
        </authorList>
    </citation>
    <scope>NUCLEOTIDE SEQUENCE [LARGE SCALE GENOMIC DNA]</scope>
    <source>
        <strain evidence="2">RSMAS</strain>
        <tissue evidence="2">Whole animal</tissue>
    </source>
</reference>
<gene>
    <name evidence="2" type="ORF">pdam_00024298</name>
</gene>
<proteinExistence type="predicted"/>
<dbReference type="EMBL" id="RCHS01000934">
    <property type="protein sequence ID" value="RMX56052.1"/>
    <property type="molecule type" value="Genomic_DNA"/>
</dbReference>
<feature type="region of interest" description="Disordered" evidence="1">
    <location>
        <begin position="203"/>
        <end position="233"/>
    </location>
</feature>
<organism evidence="2 3">
    <name type="scientific">Pocillopora damicornis</name>
    <name type="common">Cauliflower coral</name>
    <name type="synonym">Millepora damicornis</name>
    <dbReference type="NCBI Taxonomy" id="46731"/>
    <lineage>
        <taxon>Eukaryota</taxon>
        <taxon>Metazoa</taxon>
        <taxon>Cnidaria</taxon>
        <taxon>Anthozoa</taxon>
        <taxon>Hexacorallia</taxon>
        <taxon>Scleractinia</taxon>
        <taxon>Astrocoeniina</taxon>
        <taxon>Pocilloporidae</taxon>
        <taxon>Pocillopora</taxon>
    </lineage>
</organism>
<sequence>MELKEQADKHEDTGIWSTFTLKQDEHVAKQIGAKEISRSTQKELTASIGSEVSPFPMILSEQTSLDSKEASILPSHKAVIEHNSGKTRPRTLTSKGREYQCELKIKAALANDCNLLLATWPKTGPNDAVSLEDFSDFLQQVKFASKHIENLKALNYPSQIQALWMVVSKVVRQSVNVSKKKGKNAFPSFDKLAEEVRYHAERTNIPQIQQGLGTTGSTTPSRNKPLGRKSDHT</sequence>
<feature type="compositionally biased region" description="Polar residues" evidence="1">
    <location>
        <begin position="204"/>
        <end position="222"/>
    </location>
</feature>
<dbReference type="AlphaFoldDB" id="A0A3M6UQX3"/>
<keyword evidence="3" id="KW-1185">Reference proteome</keyword>
<dbReference type="Proteomes" id="UP000275408">
    <property type="component" value="Unassembled WGS sequence"/>
</dbReference>
<evidence type="ECO:0000313" key="2">
    <source>
        <dbReference type="EMBL" id="RMX56052.1"/>
    </source>
</evidence>
<accession>A0A3M6UQX3</accession>
<name>A0A3M6UQX3_POCDA</name>
<evidence type="ECO:0000313" key="3">
    <source>
        <dbReference type="Proteomes" id="UP000275408"/>
    </source>
</evidence>
<comment type="caution">
    <text evidence="2">The sequence shown here is derived from an EMBL/GenBank/DDBJ whole genome shotgun (WGS) entry which is preliminary data.</text>
</comment>
<evidence type="ECO:0000256" key="1">
    <source>
        <dbReference type="SAM" id="MobiDB-lite"/>
    </source>
</evidence>
<protein>
    <submittedName>
        <fullName evidence="2">Uncharacterized protein</fullName>
    </submittedName>
</protein>
<dbReference type="OrthoDB" id="5984724at2759"/>